<reference evidence="10" key="1">
    <citation type="submission" date="2020-01" db="EMBL/GenBank/DDBJ databases">
        <title>Sphingomonas sp. strain CSW-10.</title>
        <authorList>
            <person name="Chen W.-M."/>
        </authorList>
    </citation>
    <scope>NUCLEOTIDE SEQUENCE [LARGE SCALE GENOMIC DNA]</scope>
    <source>
        <strain evidence="10">CCP-1</strain>
    </source>
</reference>
<evidence type="ECO:0000313" key="9">
    <source>
        <dbReference type="EMBL" id="NBE07689.1"/>
    </source>
</evidence>
<dbReference type="Pfam" id="PF02130">
    <property type="entry name" value="YbeY"/>
    <property type="match status" value="1"/>
</dbReference>
<keyword evidence="7" id="KW-0698">rRNA processing</keyword>
<name>A0ABW9Y5A2_9RHOB</name>
<protein>
    <recommendedName>
        <fullName evidence="7">Endoribonuclease YbeY</fullName>
        <ecNumber evidence="7">3.1.-.-</ecNumber>
    </recommendedName>
</protein>
<comment type="cofactor">
    <cofactor evidence="7">
        <name>Zn(2+)</name>
        <dbReference type="ChEBI" id="CHEBI:29105"/>
    </cofactor>
    <text evidence="7">Binds 1 zinc ion.</text>
</comment>
<keyword evidence="2 7" id="KW-0540">Nuclease</keyword>
<dbReference type="RefSeq" id="WP_161766716.1">
    <property type="nucleotide sequence ID" value="NZ_JAAATW010000002.1"/>
</dbReference>
<dbReference type="PANTHER" id="PTHR46986">
    <property type="entry name" value="ENDORIBONUCLEASE YBEY, CHLOROPLASTIC"/>
    <property type="match status" value="1"/>
</dbReference>
<evidence type="ECO:0000256" key="8">
    <source>
        <dbReference type="SAM" id="MobiDB-lite"/>
    </source>
</evidence>
<evidence type="ECO:0000256" key="3">
    <source>
        <dbReference type="ARBA" id="ARBA00022723"/>
    </source>
</evidence>
<dbReference type="EC" id="3.1.-.-" evidence="7"/>
<evidence type="ECO:0000313" key="10">
    <source>
        <dbReference type="Proteomes" id="UP001517376"/>
    </source>
</evidence>
<keyword evidence="7" id="KW-0963">Cytoplasm</keyword>
<comment type="caution">
    <text evidence="9">The sequence shown here is derived from an EMBL/GenBank/DDBJ whole genome shotgun (WGS) entry which is preliminary data.</text>
</comment>
<evidence type="ECO:0000256" key="1">
    <source>
        <dbReference type="ARBA" id="ARBA00010875"/>
    </source>
</evidence>
<gene>
    <name evidence="7 9" type="primary">ybeY</name>
    <name evidence="9" type="ORF">GU920_09085</name>
</gene>
<dbReference type="Proteomes" id="UP001517376">
    <property type="component" value="Unassembled WGS sequence"/>
</dbReference>
<evidence type="ECO:0000256" key="6">
    <source>
        <dbReference type="ARBA" id="ARBA00022833"/>
    </source>
</evidence>
<sequence>MEPLVDVVIEDARWEAFGLTALAERACVAAMAHLRLARDGFSVVLLGCDDARIAVLNADFRGKPQPTNVLSWPSEERGADTPGQEPDLPEPGATDDPEELGDMAIAWETCAQEAEAQGKPMADHVTHLIVHGLLHCLGYDHIHDADAAVMERHEVEILATLGLPDPYLARPA</sequence>
<dbReference type="NCBIfam" id="TIGR00043">
    <property type="entry name" value="rRNA maturation RNase YbeY"/>
    <property type="match status" value="1"/>
</dbReference>
<feature type="binding site" evidence="7">
    <location>
        <position position="141"/>
    </location>
    <ligand>
        <name>Zn(2+)</name>
        <dbReference type="ChEBI" id="CHEBI:29105"/>
        <note>catalytic</note>
    </ligand>
</feature>
<dbReference type="InterPro" id="IPR023091">
    <property type="entry name" value="MetalPrtase_cat_dom_sf_prd"/>
</dbReference>
<evidence type="ECO:0000256" key="2">
    <source>
        <dbReference type="ARBA" id="ARBA00022722"/>
    </source>
</evidence>
<dbReference type="SUPFAM" id="SSF55486">
    <property type="entry name" value="Metalloproteases ('zincins'), catalytic domain"/>
    <property type="match status" value="1"/>
</dbReference>
<dbReference type="InterPro" id="IPR002036">
    <property type="entry name" value="YbeY"/>
</dbReference>
<keyword evidence="7" id="KW-0690">Ribosome biogenesis</keyword>
<feature type="region of interest" description="Disordered" evidence="8">
    <location>
        <begin position="65"/>
        <end position="98"/>
    </location>
</feature>
<organism evidence="9 10">
    <name type="scientific">Paragemmobacter ruber</name>
    <dbReference type="NCBI Taxonomy" id="1985673"/>
    <lineage>
        <taxon>Bacteria</taxon>
        <taxon>Pseudomonadati</taxon>
        <taxon>Pseudomonadota</taxon>
        <taxon>Alphaproteobacteria</taxon>
        <taxon>Rhodobacterales</taxon>
        <taxon>Paracoccaceae</taxon>
        <taxon>Paragemmobacter</taxon>
    </lineage>
</organism>
<feature type="binding site" evidence="7">
    <location>
        <position position="131"/>
    </location>
    <ligand>
        <name>Zn(2+)</name>
        <dbReference type="ChEBI" id="CHEBI:29105"/>
        <note>catalytic</note>
    </ligand>
</feature>
<accession>A0ABW9Y5A2</accession>
<dbReference type="HAMAP" id="MF_00009">
    <property type="entry name" value="Endoribonucl_YbeY"/>
    <property type="match status" value="1"/>
</dbReference>
<evidence type="ECO:0000256" key="5">
    <source>
        <dbReference type="ARBA" id="ARBA00022801"/>
    </source>
</evidence>
<feature type="binding site" evidence="7">
    <location>
        <position position="135"/>
    </location>
    <ligand>
        <name>Zn(2+)</name>
        <dbReference type="ChEBI" id="CHEBI:29105"/>
        <note>catalytic</note>
    </ligand>
</feature>
<keyword evidence="3 7" id="KW-0479">Metal-binding</keyword>
<dbReference type="PANTHER" id="PTHR46986:SF1">
    <property type="entry name" value="ENDORIBONUCLEASE YBEY, CHLOROPLASTIC"/>
    <property type="match status" value="1"/>
</dbReference>
<keyword evidence="4 7" id="KW-0255">Endonuclease</keyword>
<evidence type="ECO:0000256" key="4">
    <source>
        <dbReference type="ARBA" id="ARBA00022759"/>
    </source>
</evidence>
<comment type="similarity">
    <text evidence="1 7">Belongs to the endoribonuclease YbeY family.</text>
</comment>
<evidence type="ECO:0000256" key="7">
    <source>
        <dbReference type="HAMAP-Rule" id="MF_00009"/>
    </source>
</evidence>
<dbReference type="EMBL" id="JAAATW010000002">
    <property type="protein sequence ID" value="NBE07689.1"/>
    <property type="molecule type" value="Genomic_DNA"/>
</dbReference>
<keyword evidence="6 7" id="KW-0862">Zinc</keyword>
<keyword evidence="10" id="KW-1185">Reference proteome</keyword>
<proteinExistence type="inferred from homology"/>
<keyword evidence="5 7" id="KW-0378">Hydrolase</keyword>
<dbReference type="Gene3D" id="3.40.390.30">
    <property type="entry name" value="Metalloproteases ('zincins'), catalytic domain"/>
    <property type="match status" value="1"/>
</dbReference>
<comment type="function">
    <text evidence="7">Single strand-specific metallo-endoribonuclease involved in late-stage 70S ribosome quality control and in maturation of the 3' terminus of the 16S rRNA.</text>
</comment>
<comment type="subcellular location">
    <subcellularLocation>
        <location evidence="7">Cytoplasm</location>
    </subcellularLocation>
</comment>